<reference evidence="3" key="1">
    <citation type="submission" date="2023-06" db="EMBL/GenBank/DDBJ databases">
        <title>Phylogenetic Diversity of Rhizobium strains.</title>
        <authorList>
            <person name="Moura F.T."/>
            <person name="Helene L.C.F."/>
            <person name="Hungria M."/>
        </authorList>
    </citation>
    <scope>NUCLEOTIDE SEQUENCE</scope>
    <source>
        <strain evidence="3">CCGE524</strain>
    </source>
</reference>
<dbReference type="InterPro" id="IPR041682">
    <property type="entry name" value="AAA_14"/>
</dbReference>
<evidence type="ECO:0000259" key="2">
    <source>
        <dbReference type="Pfam" id="PF13635"/>
    </source>
</evidence>
<dbReference type="Pfam" id="PF13173">
    <property type="entry name" value="AAA_14"/>
    <property type="match status" value="1"/>
</dbReference>
<feature type="domain" description="DUF4143" evidence="2">
    <location>
        <begin position="207"/>
        <end position="368"/>
    </location>
</feature>
<dbReference type="Pfam" id="PF13635">
    <property type="entry name" value="DUF4143"/>
    <property type="match status" value="1"/>
</dbReference>
<sequence length="428" mass="47679">MVDILYERHIKSELDLALESARIVNLIGPRQIGKTTLVRGMLGNGHFVSFDDENVLAAIEADPQGQMQILIMSANGEPIIIDEVQRSKKIALTIKRVVDADRRMGQFLLTGSSNVFVSADVLNSLAGRVQTLKMLPLSSAEIDDAGPCLILDWAKESGELNALPPCRSISKIEVIDRIIRGGYPEIRHLSERSRQRRYREYIDTIVDRDVADVMKIRLPDSMRRLINQLAVRTGNEPNMTDLGDKVGLTRQVVGEYVDILERLSLVIRLPAWTSGEAGRDIKQAKCHLIDTGITAALRGLAAGDFALGKDQTPLGALFKTYVFTELLKCISLQRDEWRLYHWRDRRGREVDVVAESGNLVVGFEMKASSTVTRADFDNFDVFKSGPAAKWDFLGLVIYTGDQVLAFGDRQFAIPVSIFSSFPKATTQS</sequence>
<dbReference type="Proteomes" id="UP001172630">
    <property type="component" value="Unassembled WGS sequence"/>
</dbReference>
<comment type="caution">
    <text evidence="3">The sequence shown here is derived from an EMBL/GenBank/DDBJ whole genome shotgun (WGS) entry which is preliminary data.</text>
</comment>
<evidence type="ECO:0000313" key="4">
    <source>
        <dbReference type="Proteomes" id="UP001172630"/>
    </source>
</evidence>
<dbReference type="RefSeq" id="WP_285883246.1">
    <property type="nucleotide sequence ID" value="NZ_JARFYN010000055.1"/>
</dbReference>
<dbReference type="InterPro" id="IPR027417">
    <property type="entry name" value="P-loop_NTPase"/>
</dbReference>
<gene>
    <name evidence="3" type="ORF">PY650_29295</name>
</gene>
<feature type="domain" description="AAA" evidence="1">
    <location>
        <begin position="22"/>
        <end position="142"/>
    </location>
</feature>
<dbReference type="GO" id="GO:0005524">
    <property type="term" value="F:ATP binding"/>
    <property type="evidence" value="ECO:0007669"/>
    <property type="project" value="UniProtKB-KW"/>
</dbReference>
<dbReference type="PANTHER" id="PTHR43566:SF2">
    <property type="entry name" value="DUF4143 DOMAIN-CONTAINING PROTEIN"/>
    <property type="match status" value="1"/>
</dbReference>
<dbReference type="PANTHER" id="PTHR43566">
    <property type="entry name" value="CONSERVED PROTEIN"/>
    <property type="match status" value="1"/>
</dbReference>
<dbReference type="EMBL" id="JARFYN010000055">
    <property type="protein sequence ID" value="MDL2409650.1"/>
    <property type="molecule type" value="Genomic_DNA"/>
</dbReference>
<organism evidence="3 4">
    <name type="scientific">Rhizobium calliandrae</name>
    <dbReference type="NCBI Taxonomy" id="1312182"/>
    <lineage>
        <taxon>Bacteria</taxon>
        <taxon>Pseudomonadati</taxon>
        <taxon>Pseudomonadota</taxon>
        <taxon>Alphaproteobacteria</taxon>
        <taxon>Hyphomicrobiales</taxon>
        <taxon>Rhizobiaceae</taxon>
        <taxon>Rhizobium/Agrobacterium group</taxon>
        <taxon>Rhizobium</taxon>
    </lineage>
</organism>
<accession>A0ABT7KLY4</accession>
<keyword evidence="3" id="KW-0547">Nucleotide-binding</keyword>
<protein>
    <submittedName>
        <fullName evidence="3">ATP-binding protein</fullName>
    </submittedName>
</protein>
<keyword evidence="4" id="KW-1185">Reference proteome</keyword>
<dbReference type="InterPro" id="IPR025420">
    <property type="entry name" value="DUF4143"/>
</dbReference>
<dbReference type="SUPFAM" id="SSF52540">
    <property type="entry name" value="P-loop containing nucleoside triphosphate hydrolases"/>
    <property type="match status" value="1"/>
</dbReference>
<evidence type="ECO:0000259" key="1">
    <source>
        <dbReference type="Pfam" id="PF13173"/>
    </source>
</evidence>
<proteinExistence type="predicted"/>
<name>A0ABT7KLY4_9HYPH</name>
<keyword evidence="3" id="KW-0067">ATP-binding</keyword>
<evidence type="ECO:0000313" key="3">
    <source>
        <dbReference type="EMBL" id="MDL2409650.1"/>
    </source>
</evidence>